<gene>
    <name evidence="9" type="ORF">BTMF_LOCUS6539</name>
</gene>
<dbReference type="PANTHER" id="PTHR12271">
    <property type="entry name" value="POLY A POLYMERASE CID PAP -RELATED"/>
    <property type="match status" value="1"/>
</dbReference>
<reference evidence="9 10" key="2">
    <citation type="submission" date="2018-11" db="EMBL/GenBank/DDBJ databases">
        <authorList>
            <consortium name="Pathogen Informatics"/>
        </authorList>
    </citation>
    <scope>NUCLEOTIDE SEQUENCE [LARGE SCALE GENOMIC DNA]</scope>
</reference>
<feature type="compositionally biased region" description="Polar residues" evidence="7">
    <location>
        <begin position="53"/>
        <end position="62"/>
    </location>
</feature>
<dbReference type="STRING" id="42155.A0A0R3QLC6"/>
<name>A0A0R3QLC6_9BILA</name>
<keyword evidence="4" id="KW-0479">Metal-binding</keyword>
<protein>
    <submittedName>
        <fullName evidence="11">RNA uridylyltransferase</fullName>
    </submittedName>
</protein>
<evidence type="ECO:0000256" key="6">
    <source>
        <dbReference type="PROSITE-ProRule" id="PRU00047"/>
    </source>
</evidence>
<dbReference type="InterPro" id="IPR054708">
    <property type="entry name" value="MTPAP-like_central"/>
</dbReference>
<dbReference type="GO" id="GO:0031123">
    <property type="term" value="P:RNA 3'-end processing"/>
    <property type="evidence" value="ECO:0007669"/>
    <property type="project" value="TreeGrafter"/>
</dbReference>
<dbReference type="Pfam" id="PF22600">
    <property type="entry name" value="MTPAP-like_central"/>
    <property type="match status" value="1"/>
</dbReference>
<dbReference type="GO" id="GO:0003676">
    <property type="term" value="F:nucleic acid binding"/>
    <property type="evidence" value="ECO:0007669"/>
    <property type="project" value="InterPro"/>
</dbReference>
<dbReference type="SMART" id="SM00343">
    <property type="entry name" value="ZnF_C2HC"/>
    <property type="match status" value="2"/>
</dbReference>
<dbReference type="GO" id="GO:0019899">
    <property type="term" value="F:enzyme binding"/>
    <property type="evidence" value="ECO:0007669"/>
    <property type="project" value="UniProtKB-ARBA"/>
</dbReference>
<proteinExistence type="predicted"/>
<sequence length="1490" mass="169144">MTALFVISLNNVVTEVEMGSAIAQGSSNSKRTAADQKEKQKTTINSDSLIVSQKSRMASQKISKNISNRKRTRKKRTSVISATSSALDASLSRFENMSIQRENVFGHTEMQSATQDNGHLNWKVNDMSSEMNSEVRNFWEHPDLGSSHEKRSKRNKLKNSSFRLVTLAASTSVNEHANAVARCNEPDVISLSGKEGSENLEDDAEFTLVEKAGDTDDPKYLSSSSDNAFSTELQTAPLVSKAVLNSLTASNELERSKLVNNAVSEKTNNASVLENEGNSLILRNKEQMKLDVVCKEKKQFTTKVPLRSGPLLIRKDSFDGFNLIPGTHKFIQNGEVEVKIEKPKGKDFIQLILFECCGPLEDPKQVTRGGYKICASAVLHENTSVEVIRAALIDLAEQLERISRDSFYGGEKLSYSVSKYSLSYLEKQYIYPLKKKSSSFPRALYYCQLCKYHICSISQAVTHFLAQEHIDNKELQKAESLKKLACLPGPVREQMFKVDQIIRELYIFTGLTDVRCEVGSQIANLLSDFLQNKAHRNYSVMVYGSYLTRLATVHSNLNLSLIFPLEYSLGHALSEVMEVLNDTALEKSFTVHSITPDFQRPDPSIHCTVNSVAVVITANCVRQQRATQLVNLYCTICSQFRILATIFRSWANLCSLTNVQLGGIPKFAFDIILIYYLQRKGLLPFVFESSKYLVLNISQVMGSLQILSEEEMLLLDSESLDFDHQVDKINTGFGTGSEKWNFGEIWIDLFRYYAIEHPIEELIQIRLRKRYLSEDCTRWSKKRLAVEDPFAPYHIMQPQQRINGYFSSCFLFTYFHFALPRTIVCSLIPYSVITPGTVAVQTKKRRKHRSRRTTLLNGSCSDEAAANNNQQINKGDLDDVDNLYQDATLEAIRLETDVSPQGISEVTETRLEDVNQIWTNKDVNDENSLRYGEHKDLEMSFSDPVTSCLDLHTSHSDLQRDDAGETCCDRNVTSTFQQHGIHFKELPSVGFTSLKSWNFERMKAFKLSAAAVQNCGNLYIKGEYEGRELAGNRLANASILNIKFHDYDEMAIRKLWLTLNNNDYDYPWALHFFTGGLEPVARCTCCNADGHLRENCPELVIPEPKNFPPMTNAQKKIINLIIFDIFNTMRIRPYYVHHMSALCRELEGFLRRFYRTDCHLSLFGSAGNGFGLLGSDADICLQFGPGVRPEDIDSVEVINKIAEVIRKMPNVVYVCEIPHAKVPIVKFRCRNHYNLEADVSLYNVLALENTRLLRTYSKLDRRIHQLGIMTKIWAKNCEIGNASKGSLSSYSYIIMLIHYLQRTDPPVAPFLQEVAPPGRCREPIIIDNCDVYFCNFEDLEWTVHNRLTVGELWIGFLDYFATKFDFTREVVQIRQTPPLMKLDKGWQSRPIAIEDPFDLSHNLSSGVHSKTMAYIQKSFIQSREKFNTLSVVPNSKLNHNSLVLYASLLLSSCRVGNGPPLDRNCCHRCRQVGHFVMDCPLGIKDKKRNK</sequence>
<keyword evidence="5" id="KW-0460">Magnesium</keyword>
<evidence type="ECO:0000259" key="8">
    <source>
        <dbReference type="PROSITE" id="PS50158"/>
    </source>
</evidence>
<feature type="compositionally biased region" description="Basic residues" evidence="7">
    <location>
        <begin position="67"/>
        <end position="77"/>
    </location>
</feature>
<evidence type="ECO:0000256" key="7">
    <source>
        <dbReference type="SAM" id="MobiDB-lite"/>
    </source>
</evidence>
<dbReference type="Gene3D" id="3.30.460.10">
    <property type="entry name" value="Beta Polymerase, domain 2"/>
    <property type="match status" value="2"/>
</dbReference>
<keyword evidence="6" id="KW-0862">Zinc</keyword>
<evidence type="ECO:0000256" key="4">
    <source>
        <dbReference type="ARBA" id="ARBA00022723"/>
    </source>
</evidence>
<dbReference type="Pfam" id="PF19088">
    <property type="entry name" value="TUTase"/>
    <property type="match status" value="1"/>
</dbReference>
<dbReference type="Proteomes" id="UP000280834">
    <property type="component" value="Unassembled WGS sequence"/>
</dbReference>
<dbReference type="InterPro" id="IPR045100">
    <property type="entry name" value="TUT4/7_NTP_transf"/>
</dbReference>
<dbReference type="GO" id="GO:0005737">
    <property type="term" value="C:cytoplasm"/>
    <property type="evidence" value="ECO:0007669"/>
    <property type="project" value="UniProtKB-SubCell"/>
</dbReference>
<dbReference type="InterPro" id="IPR043519">
    <property type="entry name" value="NT_sf"/>
</dbReference>
<reference evidence="11" key="1">
    <citation type="submission" date="2017-02" db="UniProtKB">
        <authorList>
            <consortium name="WormBaseParasite"/>
        </authorList>
    </citation>
    <scope>IDENTIFICATION</scope>
</reference>
<evidence type="ECO:0000256" key="5">
    <source>
        <dbReference type="ARBA" id="ARBA00022842"/>
    </source>
</evidence>
<evidence type="ECO:0000313" key="9">
    <source>
        <dbReference type="EMBL" id="VDO22057.1"/>
    </source>
</evidence>
<evidence type="ECO:0000313" key="11">
    <source>
        <dbReference type="WBParaSite" id="BTMF_0000848801-mRNA-1"/>
    </source>
</evidence>
<dbReference type="WBParaSite" id="BTMF_0000848801-mRNA-1">
    <property type="protein sequence ID" value="BTMF_0000848801-mRNA-1"/>
    <property type="gene ID" value="BTMF_0000848801"/>
</dbReference>
<accession>A0A0R3QLC6</accession>
<dbReference type="EMBL" id="UZAG01015630">
    <property type="protein sequence ID" value="VDO22057.1"/>
    <property type="molecule type" value="Genomic_DNA"/>
</dbReference>
<dbReference type="PANTHER" id="PTHR12271:SF66">
    <property type="entry name" value="TERMINAL URIDYLYLTRANSFERASE TAILOR"/>
    <property type="match status" value="1"/>
</dbReference>
<dbReference type="Pfam" id="PF03828">
    <property type="entry name" value="PAP_assoc"/>
    <property type="match status" value="1"/>
</dbReference>
<dbReference type="InterPro" id="IPR036875">
    <property type="entry name" value="Znf_CCHC_sf"/>
</dbReference>
<dbReference type="SUPFAM" id="SSF57756">
    <property type="entry name" value="Retrovirus zinc finger-like domains"/>
    <property type="match status" value="1"/>
</dbReference>
<dbReference type="SUPFAM" id="SSF81631">
    <property type="entry name" value="PAP/OAS1 substrate-binding domain"/>
    <property type="match status" value="2"/>
</dbReference>
<comment type="cofactor">
    <cofactor evidence="2">
        <name>Mg(2+)</name>
        <dbReference type="ChEBI" id="CHEBI:18420"/>
    </cofactor>
</comment>
<keyword evidence="10" id="KW-1185">Reference proteome</keyword>
<dbReference type="SUPFAM" id="SSF81301">
    <property type="entry name" value="Nucleotidyltransferase"/>
    <property type="match status" value="1"/>
</dbReference>
<evidence type="ECO:0000256" key="2">
    <source>
        <dbReference type="ARBA" id="ARBA00001946"/>
    </source>
</evidence>
<feature type="domain" description="CCHC-type" evidence="8">
    <location>
        <begin position="1466"/>
        <end position="1480"/>
    </location>
</feature>
<comment type="cofactor">
    <cofactor evidence="1">
        <name>Mn(2+)</name>
        <dbReference type="ChEBI" id="CHEBI:29035"/>
    </cofactor>
</comment>
<keyword evidence="3" id="KW-0808">Transferase</keyword>
<dbReference type="CDD" id="cd05402">
    <property type="entry name" value="NT_PAP_TUTase"/>
    <property type="match status" value="1"/>
</dbReference>
<feature type="region of interest" description="Disordered" evidence="7">
    <location>
        <begin position="53"/>
        <end position="81"/>
    </location>
</feature>
<keyword evidence="6" id="KW-0863">Zinc-finger</keyword>
<dbReference type="PROSITE" id="PS50158">
    <property type="entry name" value="ZF_CCHC"/>
    <property type="match status" value="1"/>
</dbReference>
<organism evidence="11">
    <name type="scientific">Brugia timori</name>
    <dbReference type="NCBI Taxonomy" id="42155"/>
    <lineage>
        <taxon>Eukaryota</taxon>
        <taxon>Metazoa</taxon>
        <taxon>Ecdysozoa</taxon>
        <taxon>Nematoda</taxon>
        <taxon>Chromadorea</taxon>
        <taxon>Rhabditida</taxon>
        <taxon>Spirurina</taxon>
        <taxon>Spiruromorpha</taxon>
        <taxon>Filarioidea</taxon>
        <taxon>Onchocercidae</taxon>
        <taxon>Brugia</taxon>
    </lineage>
</organism>
<dbReference type="Gene3D" id="1.10.1410.10">
    <property type="match status" value="2"/>
</dbReference>
<dbReference type="InterPro" id="IPR002058">
    <property type="entry name" value="PAP_assoc"/>
</dbReference>
<evidence type="ECO:0000313" key="10">
    <source>
        <dbReference type="Proteomes" id="UP000280834"/>
    </source>
</evidence>
<evidence type="ECO:0000256" key="1">
    <source>
        <dbReference type="ARBA" id="ARBA00001936"/>
    </source>
</evidence>
<dbReference type="GO" id="GO:1990817">
    <property type="term" value="F:poly(A) RNA polymerase activity"/>
    <property type="evidence" value="ECO:0007669"/>
    <property type="project" value="UniProtKB-ARBA"/>
</dbReference>
<dbReference type="GO" id="GO:0008270">
    <property type="term" value="F:zinc ion binding"/>
    <property type="evidence" value="ECO:0007669"/>
    <property type="project" value="UniProtKB-KW"/>
</dbReference>
<dbReference type="InterPro" id="IPR001878">
    <property type="entry name" value="Znf_CCHC"/>
</dbReference>
<evidence type="ECO:0000256" key="3">
    <source>
        <dbReference type="ARBA" id="ARBA00022679"/>
    </source>
</evidence>